<dbReference type="GO" id="GO:0050479">
    <property type="term" value="F:glyceryl-ether monooxygenase activity"/>
    <property type="evidence" value="ECO:0007669"/>
    <property type="project" value="TreeGrafter"/>
</dbReference>
<dbReference type="GO" id="GO:0012505">
    <property type="term" value="C:endomembrane system"/>
    <property type="evidence" value="ECO:0007669"/>
    <property type="project" value="UniProtKB-SubCell"/>
</dbReference>
<evidence type="ECO:0000256" key="4">
    <source>
        <dbReference type="ARBA" id="ARBA00023002"/>
    </source>
</evidence>
<comment type="subcellular location">
    <subcellularLocation>
        <location evidence="1">Endomembrane system</location>
        <topology evidence="1">Multi-pass membrane protein</topology>
    </subcellularLocation>
</comment>
<dbReference type="GO" id="GO:0005506">
    <property type="term" value="F:iron ion binding"/>
    <property type="evidence" value="ECO:0007669"/>
    <property type="project" value="InterPro"/>
</dbReference>
<feature type="transmembrane region" description="Helical" evidence="7">
    <location>
        <begin position="82"/>
        <end position="104"/>
    </location>
</feature>
<keyword evidence="2 7" id="KW-0812">Transmembrane</keyword>
<evidence type="ECO:0000256" key="2">
    <source>
        <dbReference type="ARBA" id="ARBA00022692"/>
    </source>
</evidence>
<dbReference type="PANTHER" id="PTHR21624">
    <property type="entry name" value="STEROL DESATURASE-RELATED PROTEIN"/>
    <property type="match status" value="1"/>
</dbReference>
<evidence type="ECO:0000256" key="7">
    <source>
        <dbReference type="SAM" id="Phobius"/>
    </source>
</evidence>
<dbReference type="OrthoDB" id="9770329at2"/>
<keyword evidence="6 7" id="KW-0472">Membrane</keyword>
<sequence length="279" mass="31085">MARMAGRWLKLAGMAFTLGAVGAIAVAERTRPLRRQTVPALPRVTRNLMMGAMCLVVIAAIENPATRAVAARNSRKRRGLQHALGGIPGKAAAFLAMDYGFYLWHVATHKVPFLWRWHRVHHVDPDMDASTALRFHFLDMVVSLPWRLVQVRLSGVDPAMLARWQRFFFLSVLFHHSNTRLSPAWERALSRLITTPAMHGVHHAQDWHLMDSNWSSGVALWDHLHGTYRGEVPQDAITIGVDDPCAAQDVPLAGALKAPLLPSPRRARPLRLADGARIG</sequence>
<gene>
    <name evidence="9" type="ORF">GRI99_17160</name>
</gene>
<protein>
    <submittedName>
        <fullName evidence="9">Fatty acid hydroxylase</fullName>
    </submittedName>
</protein>
<dbReference type="PANTHER" id="PTHR21624:SF1">
    <property type="entry name" value="ALKYLGLYCEROL MONOOXYGENASE"/>
    <property type="match status" value="1"/>
</dbReference>
<accession>A0A844YYE3</accession>
<organism evidence="9 10">
    <name type="scientific">Alteraurantiacibacter buctensis</name>
    <dbReference type="NCBI Taxonomy" id="1503981"/>
    <lineage>
        <taxon>Bacteria</taxon>
        <taxon>Pseudomonadati</taxon>
        <taxon>Pseudomonadota</taxon>
        <taxon>Alphaproteobacteria</taxon>
        <taxon>Sphingomonadales</taxon>
        <taxon>Erythrobacteraceae</taxon>
        <taxon>Alteraurantiacibacter</taxon>
    </lineage>
</organism>
<evidence type="ECO:0000256" key="5">
    <source>
        <dbReference type="ARBA" id="ARBA00023098"/>
    </source>
</evidence>
<feature type="transmembrane region" description="Helical" evidence="7">
    <location>
        <begin position="43"/>
        <end position="61"/>
    </location>
</feature>
<keyword evidence="10" id="KW-1185">Reference proteome</keyword>
<proteinExistence type="predicted"/>
<evidence type="ECO:0000313" key="9">
    <source>
        <dbReference type="EMBL" id="MXO73355.1"/>
    </source>
</evidence>
<dbReference type="EMBL" id="WTYV01000009">
    <property type="protein sequence ID" value="MXO73355.1"/>
    <property type="molecule type" value="Genomic_DNA"/>
</dbReference>
<comment type="caution">
    <text evidence="9">The sequence shown here is derived from an EMBL/GenBank/DDBJ whole genome shotgun (WGS) entry which is preliminary data.</text>
</comment>
<evidence type="ECO:0000313" key="10">
    <source>
        <dbReference type="Proteomes" id="UP000466966"/>
    </source>
</evidence>
<dbReference type="InterPro" id="IPR051689">
    <property type="entry name" value="Sterol_desaturase/TMEM195"/>
</dbReference>
<dbReference type="GO" id="GO:0008610">
    <property type="term" value="P:lipid biosynthetic process"/>
    <property type="evidence" value="ECO:0007669"/>
    <property type="project" value="InterPro"/>
</dbReference>
<dbReference type="GO" id="GO:0016020">
    <property type="term" value="C:membrane"/>
    <property type="evidence" value="ECO:0007669"/>
    <property type="project" value="GOC"/>
</dbReference>
<evidence type="ECO:0000256" key="3">
    <source>
        <dbReference type="ARBA" id="ARBA00022989"/>
    </source>
</evidence>
<evidence type="ECO:0000256" key="1">
    <source>
        <dbReference type="ARBA" id="ARBA00004127"/>
    </source>
</evidence>
<feature type="domain" description="Fatty acid hydroxylase" evidence="8">
    <location>
        <begin position="92"/>
        <end position="227"/>
    </location>
</feature>
<name>A0A844YYE3_9SPHN</name>
<evidence type="ECO:0000256" key="6">
    <source>
        <dbReference type="ARBA" id="ARBA00023136"/>
    </source>
</evidence>
<evidence type="ECO:0000259" key="8">
    <source>
        <dbReference type="Pfam" id="PF04116"/>
    </source>
</evidence>
<dbReference type="GO" id="GO:0006643">
    <property type="term" value="P:membrane lipid metabolic process"/>
    <property type="evidence" value="ECO:0007669"/>
    <property type="project" value="TreeGrafter"/>
</dbReference>
<dbReference type="Pfam" id="PF04116">
    <property type="entry name" value="FA_hydroxylase"/>
    <property type="match status" value="1"/>
</dbReference>
<keyword evidence="5" id="KW-0443">Lipid metabolism</keyword>
<dbReference type="AlphaFoldDB" id="A0A844YYE3"/>
<dbReference type="Proteomes" id="UP000466966">
    <property type="component" value="Unassembled WGS sequence"/>
</dbReference>
<keyword evidence="3 7" id="KW-1133">Transmembrane helix</keyword>
<dbReference type="InterPro" id="IPR006694">
    <property type="entry name" value="Fatty_acid_hydroxylase"/>
</dbReference>
<keyword evidence="4" id="KW-0560">Oxidoreductase</keyword>
<reference evidence="9 10" key="1">
    <citation type="submission" date="2019-12" db="EMBL/GenBank/DDBJ databases">
        <title>Genomic-based taxomic classification of the family Erythrobacteraceae.</title>
        <authorList>
            <person name="Xu L."/>
        </authorList>
    </citation>
    <scope>NUCLEOTIDE SEQUENCE [LARGE SCALE GENOMIC DNA]</scope>
    <source>
        <strain evidence="9 10">M0322</strain>
    </source>
</reference>